<keyword evidence="4" id="KW-0418">Kinase</keyword>
<keyword evidence="4" id="KW-0808">Transferase</keyword>
<reference evidence="4 5" key="1">
    <citation type="journal article" date="2021" name="Elife">
        <title>Chloroplast acquisition without the gene transfer in kleptoplastic sea slugs, Plakobranchus ocellatus.</title>
        <authorList>
            <person name="Maeda T."/>
            <person name="Takahashi S."/>
            <person name="Yoshida T."/>
            <person name="Shimamura S."/>
            <person name="Takaki Y."/>
            <person name="Nagai Y."/>
            <person name="Toyoda A."/>
            <person name="Suzuki Y."/>
            <person name="Arimoto A."/>
            <person name="Ishii H."/>
            <person name="Satoh N."/>
            <person name="Nishiyama T."/>
            <person name="Hasebe M."/>
            <person name="Maruyama T."/>
            <person name="Minagawa J."/>
            <person name="Obokata J."/>
            <person name="Shigenobu S."/>
        </authorList>
    </citation>
    <scope>NUCLEOTIDE SEQUENCE [LARGE SCALE GENOMIC DNA]</scope>
</reference>
<keyword evidence="1" id="KW-0547">Nucleotide-binding</keyword>
<dbReference type="PROSITE" id="PS50011">
    <property type="entry name" value="PROTEIN_KINASE_DOM"/>
    <property type="match status" value="1"/>
</dbReference>
<keyword evidence="1" id="KW-0067">ATP-binding</keyword>
<dbReference type="InterPro" id="IPR011009">
    <property type="entry name" value="Kinase-like_dom_sf"/>
</dbReference>
<comment type="caution">
    <text evidence="4">The sequence shown here is derived from an EMBL/GenBank/DDBJ whole genome shotgun (WGS) entry which is preliminary data.</text>
</comment>
<dbReference type="AlphaFoldDB" id="A0AAV4ALJ4"/>
<dbReference type="Proteomes" id="UP000735302">
    <property type="component" value="Unassembled WGS sequence"/>
</dbReference>
<dbReference type="InterPro" id="IPR000719">
    <property type="entry name" value="Prot_kinase_dom"/>
</dbReference>
<gene>
    <name evidence="4" type="ORF">PoB_003428700</name>
</gene>
<accession>A0AAV4ALJ4</accession>
<dbReference type="SUPFAM" id="SSF56112">
    <property type="entry name" value="Protein kinase-like (PK-like)"/>
    <property type="match status" value="1"/>
</dbReference>
<sequence length="499" mass="56091">MIRTYVDNAMNRKLGRVGLPVGSAVYSKSSGSPGSFNVPKTYVDNAMNRRLNRVGLPLGTAVHRRGSPSMSPDSVRTYVDNAMNQRLGRIGLPLGTDVDIQGSTSVSPDPVSRQDRKAYRDNDFDLKHTKADHRVGSKPEQKSDERQYFERDTYFDESLYGRNHQESDNQRNKDVVNLKYLNKQEDLWIESADKIARSFVLSTGGESSSPMLKGSFTRFEDLDLKEKIGHGDFGDVYFAISKLNSAVVAVKILKQTNVTKKRLEKFQKEKSSHSRLNHPNVVKYYGYCLGGRNLAFVMEYMDTCLWISIHIHEIDFHPDHKLKILRDITSGLAHLHSLSLVHGNLKTQNVLLNNVPGLCEYDNTLPVINKLSDFGLNLLKLDAETSLPKACLRVAAPEVIQGKILSTSEMYKADVYSMGMLIFELVVEEIPFEDLSVLQLIHQVGTLAVKPALPQGHALDRGLEDLLHLCWSFDPVKRPDGKDLAEMAISVKSLFIEEE</sequence>
<feature type="binding site" evidence="1">
    <location>
        <position position="251"/>
    </location>
    <ligand>
        <name>ATP</name>
        <dbReference type="ChEBI" id="CHEBI:30616"/>
    </ligand>
</feature>
<dbReference type="GO" id="GO:0004674">
    <property type="term" value="F:protein serine/threonine kinase activity"/>
    <property type="evidence" value="ECO:0007669"/>
    <property type="project" value="TreeGrafter"/>
</dbReference>
<dbReference type="EMBL" id="BLXT01003909">
    <property type="protein sequence ID" value="GFO07782.1"/>
    <property type="molecule type" value="Genomic_DNA"/>
</dbReference>
<evidence type="ECO:0000313" key="5">
    <source>
        <dbReference type="Proteomes" id="UP000735302"/>
    </source>
</evidence>
<dbReference type="InterPro" id="IPR051681">
    <property type="entry name" value="Ser/Thr_Kinases-Pseudokinases"/>
</dbReference>
<evidence type="ECO:0000256" key="1">
    <source>
        <dbReference type="PROSITE-ProRule" id="PRU10141"/>
    </source>
</evidence>
<feature type="domain" description="Protein kinase" evidence="3">
    <location>
        <begin position="222"/>
        <end position="496"/>
    </location>
</feature>
<proteinExistence type="predicted"/>
<dbReference type="Gene3D" id="1.10.510.10">
    <property type="entry name" value="Transferase(Phosphotransferase) domain 1"/>
    <property type="match status" value="1"/>
</dbReference>
<evidence type="ECO:0000259" key="3">
    <source>
        <dbReference type="PROSITE" id="PS50011"/>
    </source>
</evidence>
<feature type="region of interest" description="Disordered" evidence="2">
    <location>
        <begin position="93"/>
        <end position="145"/>
    </location>
</feature>
<evidence type="ECO:0000256" key="2">
    <source>
        <dbReference type="SAM" id="MobiDB-lite"/>
    </source>
</evidence>
<evidence type="ECO:0000313" key="4">
    <source>
        <dbReference type="EMBL" id="GFO07782.1"/>
    </source>
</evidence>
<dbReference type="Pfam" id="PF00069">
    <property type="entry name" value="Pkinase"/>
    <property type="match status" value="1"/>
</dbReference>
<organism evidence="4 5">
    <name type="scientific">Plakobranchus ocellatus</name>
    <dbReference type="NCBI Taxonomy" id="259542"/>
    <lineage>
        <taxon>Eukaryota</taxon>
        <taxon>Metazoa</taxon>
        <taxon>Spiralia</taxon>
        <taxon>Lophotrochozoa</taxon>
        <taxon>Mollusca</taxon>
        <taxon>Gastropoda</taxon>
        <taxon>Heterobranchia</taxon>
        <taxon>Euthyneura</taxon>
        <taxon>Panpulmonata</taxon>
        <taxon>Sacoglossa</taxon>
        <taxon>Placobranchoidea</taxon>
        <taxon>Plakobranchidae</taxon>
        <taxon>Plakobranchus</taxon>
    </lineage>
</organism>
<dbReference type="PANTHER" id="PTHR44329">
    <property type="entry name" value="SERINE/THREONINE-PROTEIN KINASE TNNI3K-RELATED"/>
    <property type="match status" value="1"/>
</dbReference>
<feature type="compositionally biased region" description="Basic and acidic residues" evidence="2">
    <location>
        <begin position="112"/>
        <end position="145"/>
    </location>
</feature>
<keyword evidence="5" id="KW-1185">Reference proteome</keyword>
<protein>
    <submittedName>
        <fullName evidence="4">Serine/threonine-protein kinase ctr1</fullName>
    </submittedName>
</protein>
<dbReference type="PROSITE" id="PS00107">
    <property type="entry name" value="PROTEIN_KINASE_ATP"/>
    <property type="match status" value="1"/>
</dbReference>
<name>A0AAV4ALJ4_9GAST</name>
<dbReference type="InterPro" id="IPR017441">
    <property type="entry name" value="Protein_kinase_ATP_BS"/>
</dbReference>
<dbReference type="GO" id="GO:0005524">
    <property type="term" value="F:ATP binding"/>
    <property type="evidence" value="ECO:0007669"/>
    <property type="project" value="UniProtKB-UniRule"/>
</dbReference>
<dbReference type="Gene3D" id="3.30.200.20">
    <property type="entry name" value="Phosphorylase Kinase, domain 1"/>
    <property type="match status" value="1"/>
</dbReference>